<dbReference type="STRING" id="387631.Asulf_01530"/>
<evidence type="ECO:0000313" key="2">
    <source>
        <dbReference type="Proteomes" id="UP000013307"/>
    </source>
</evidence>
<proteinExistence type="predicted"/>
<dbReference type="HOGENOM" id="CLU_2216917_0_0_2"/>
<organism evidence="1 2">
    <name type="scientific">Archaeoglobus sulfaticallidus PM70-1</name>
    <dbReference type="NCBI Taxonomy" id="387631"/>
    <lineage>
        <taxon>Archaea</taxon>
        <taxon>Methanobacteriati</taxon>
        <taxon>Methanobacteriota</taxon>
        <taxon>Archaeoglobi</taxon>
        <taxon>Archaeoglobales</taxon>
        <taxon>Archaeoglobaceae</taxon>
        <taxon>Archaeoglobus</taxon>
    </lineage>
</organism>
<reference evidence="1 2" key="1">
    <citation type="journal article" date="2013" name="Genome Announc.">
        <title>Complete Genome Sequence of the Thermophilic and Facultatively Chemolithoautotrophic Sulfate Reducer Archaeoglobus sulfaticallidus Strain PM70-1T.</title>
        <authorList>
            <person name="Stokke R."/>
            <person name="Hocking W.P."/>
            <person name="Steinsbu B.O."/>
            <person name="Steen I.H."/>
        </authorList>
    </citation>
    <scope>NUCLEOTIDE SEQUENCE [LARGE SCALE GENOMIC DNA]</scope>
    <source>
        <strain evidence="1">PM70-1</strain>
    </source>
</reference>
<evidence type="ECO:0000313" key="1">
    <source>
        <dbReference type="EMBL" id="AGK61508.1"/>
    </source>
</evidence>
<gene>
    <name evidence="1" type="ORF">Asulf_01530</name>
</gene>
<dbReference type="Proteomes" id="UP000013307">
    <property type="component" value="Chromosome"/>
</dbReference>
<dbReference type="AlphaFoldDB" id="N0BEU2"/>
<dbReference type="EMBL" id="CP005290">
    <property type="protein sequence ID" value="AGK61508.1"/>
    <property type="molecule type" value="Genomic_DNA"/>
</dbReference>
<name>N0BEU2_9EURY</name>
<dbReference type="GeneID" id="15393165"/>
<protein>
    <submittedName>
        <fullName evidence="1">Uncharacterized protein</fullName>
    </submittedName>
</protein>
<dbReference type="KEGG" id="ast:Asulf_01530"/>
<keyword evidence="2" id="KW-1185">Reference proteome</keyword>
<accession>N0BEU2</accession>
<dbReference type="RefSeq" id="WP_015591106.1">
    <property type="nucleotide sequence ID" value="NC_021169.1"/>
</dbReference>
<sequence length="106" mass="11704">MSFDRILEKRGKDITLKRIATTVIDDFYQTMSETSTDIQIKAIVGKITLGKDLLVDGYEVDGKVVVYVSTGVDVSQGDSLVIDGSEFKIERISRTDAYIKLEAVPA</sequence>